<gene>
    <name evidence="1" type="ORF">VCS650_LOCUS14455</name>
</gene>
<evidence type="ECO:0000313" key="1">
    <source>
        <dbReference type="EMBL" id="CAF0995855.1"/>
    </source>
</evidence>
<dbReference type="AlphaFoldDB" id="A0A814GFY1"/>
<evidence type="ECO:0000313" key="2">
    <source>
        <dbReference type="Proteomes" id="UP000663891"/>
    </source>
</evidence>
<comment type="caution">
    <text evidence="1">The sequence shown here is derived from an EMBL/GenBank/DDBJ whole genome shotgun (WGS) entry which is preliminary data.</text>
</comment>
<dbReference type="EMBL" id="CAJNON010000121">
    <property type="protein sequence ID" value="CAF0995855.1"/>
    <property type="molecule type" value="Genomic_DNA"/>
</dbReference>
<dbReference type="Proteomes" id="UP000663891">
    <property type="component" value="Unassembled WGS sequence"/>
</dbReference>
<accession>A0A814GFY1</accession>
<sequence length="126" mass="14527">MFSKLNKSEKHGSTLMGHVKLPNIEPIKYLKNYFVLGELRICLARECIKYYPLDTQHALKIIFAKRKPSNEPEPIIAVHEHADIVVFINVGDVRTLTMERERVESFVAIVNAPRRSFQCSLCVFII</sequence>
<name>A0A814GFY1_9BILA</name>
<proteinExistence type="predicted"/>
<reference evidence="1" key="1">
    <citation type="submission" date="2021-02" db="EMBL/GenBank/DDBJ databases">
        <authorList>
            <person name="Nowell W R."/>
        </authorList>
    </citation>
    <scope>NUCLEOTIDE SEQUENCE</scope>
</reference>
<organism evidence="1 2">
    <name type="scientific">Adineta steineri</name>
    <dbReference type="NCBI Taxonomy" id="433720"/>
    <lineage>
        <taxon>Eukaryota</taxon>
        <taxon>Metazoa</taxon>
        <taxon>Spiralia</taxon>
        <taxon>Gnathifera</taxon>
        <taxon>Rotifera</taxon>
        <taxon>Eurotatoria</taxon>
        <taxon>Bdelloidea</taxon>
        <taxon>Adinetida</taxon>
        <taxon>Adinetidae</taxon>
        <taxon>Adineta</taxon>
    </lineage>
</organism>
<protein>
    <submittedName>
        <fullName evidence="1">Uncharacterized protein</fullName>
    </submittedName>
</protein>